<organism evidence="10 11">
    <name type="scientific">Galemys pyrenaicus</name>
    <name type="common">Iberian desman</name>
    <name type="synonym">Pyrenean desman</name>
    <dbReference type="NCBI Taxonomy" id="202257"/>
    <lineage>
        <taxon>Eukaryota</taxon>
        <taxon>Metazoa</taxon>
        <taxon>Chordata</taxon>
        <taxon>Craniata</taxon>
        <taxon>Vertebrata</taxon>
        <taxon>Euteleostomi</taxon>
        <taxon>Mammalia</taxon>
        <taxon>Eutheria</taxon>
        <taxon>Laurasiatheria</taxon>
        <taxon>Eulipotyphla</taxon>
        <taxon>Talpidae</taxon>
        <taxon>Galemys</taxon>
    </lineage>
</organism>
<dbReference type="SMART" id="SM00392">
    <property type="entry name" value="PROF"/>
    <property type="match status" value="1"/>
</dbReference>
<gene>
    <name evidence="10" type="ORF">J0S82_008611</name>
</gene>
<evidence type="ECO:0000313" key="11">
    <source>
        <dbReference type="Proteomes" id="UP000700334"/>
    </source>
</evidence>
<dbReference type="EMBL" id="JAGFMF010011830">
    <property type="protein sequence ID" value="KAG8511387.1"/>
    <property type="molecule type" value="Genomic_DNA"/>
</dbReference>
<dbReference type="InterPro" id="IPR036140">
    <property type="entry name" value="PFN_sf"/>
</dbReference>
<dbReference type="Gene3D" id="3.30.450.30">
    <property type="entry name" value="Dynein light chain 2a, cytoplasmic"/>
    <property type="match status" value="1"/>
</dbReference>
<accession>A0A8J6DJ42</accession>
<dbReference type="SUPFAM" id="SSF55770">
    <property type="entry name" value="Profilin (actin-binding protein)"/>
    <property type="match status" value="1"/>
</dbReference>
<dbReference type="GO" id="GO:0005856">
    <property type="term" value="C:cytoskeleton"/>
    <property type="evidence" value="ECO:0007669"/>
    <property type="project" value="UniProtKB-SubCell"/>
</dbReference>
<dbReference type="InterPro" id="IPR005455">
    <property type="entry name" value="PFN_euk"/>
</dbReference>
<comment type="function">
    <text evidence="7">Binds to actin and affects the structure of the cytoskeleton. At high concentrations, profilin prevents the polymerization of actin, whereas it enhances it at low concentrations. By binding to PIP2, it inhibits the formation of IP3 and DG.</text>
</comment>
<dbReference type="GO" id="GO:0003779">
    <property type="term" value="F:actin binding"/>
    <property type="evidence" value="ECO:0007669"/>
    <property type="project" value="UniProtKB-KW"/>
</dbReference>
<evidence type="ECO:0000256" key="8">
    <source>
        <dbReference type="RuleBase" id="RU003909"/>
    </source>
</evidence>
<evidence type="ECO:0000256" key="5">
    <source>
        <dbReference type="ARBA" id="ARBA00023203"/>
    </source>
</evidence>
<sequence>FKNPHQSHEAGDRRITATPRRLQGVLDAAVPTVPTATRESPLRGPGPRTGLLWQPGLSQPVLLARGGRDCPQRYPSAPPRQTPPPRPGPSEASAAEGSLARTRARTSTAPAESSGRRGVRHPQPPLPPLHSRSAVSRRCLPGGCGGRPGGRSGRARSSACPSPPSPRPPSAAPRGGGQSVPAQSRLLPASAPPPPAPPPPPPPPPATAAAAAAPAAPRRPRCSAKGSKMAGWQSYVDNLMCDGCCQEAAIVGYCDAKYVWAATAGGVFQSITPVEIDMIVGKDREGFFTNGLTLGAKKCSVIRDSLYVDGDCTMDIRTKSQGGEPTYNVAVGRAGRALVIVMGKEGVHGGTLNKKAYELALYLRRSD</sequence>
<evidence type="ECO:0000256" key="1">
    <source>
        <dbReference type="ARBA" id="ARBA00004245"/>
    </source>
</evidence>
<dbReference type="Pfam" id="PF00235">
    <property type="entry name" value="Profilin"/>
    <property type="match status" value="1"/>
</dbReference>
<dbReference type="InterPro" id="IPR005454">
    <property type="entry name" value="Profilin1/2/3_vertebrate"/>
</dbReference>
<protein>
    <recommendedName>
        <fullName evidence="8">Profilin</fullName>
    </recommendedName>
</protein>
<evidence type="ECO:0000256" key="7">
    <source>
        <dbReference type="ARBA" id="ARBA00025549"/>
    </source>
</evidence>
<evidence type="ECO:0000256" key="9">
    <source>
        <dbReference type="SAM" id="MobiDB-lite"/>
    </source>
</evidence>
<feature type="non-terminal residue" evidence="10">
    <location>
        <position position="1"/>
    </location>
</feature>
<feature type="compositionally biased region" description="Pro residues" evidence="9">
    <location>
        <begin position="190"/>
        <end position="206"/>
    </location>
</feature>
<keyword evidence="5 8" id="KW-0009">Actin-binding</keyword>
<dbReference type="GO" id="GO:0030833">
    <property type="term" value="P:regulation of actin filament polymerization"/>
    <property type="evidence" value="ECO:0007669"/>
    <property type="project" value="TreeGrafter"/>
</dbReference>
<feature type="compositionally biased region" description="Basic and acidic residues" evidence="9">
    <location>
        <begin position="1"/>
        <end position="15"/>
    </location>
</feature>
<dbReference type="PANTHER" id="PTHR13936:SF15">
    <property type="entry name" value="PROFILIN-2"/>
    <property type="match status" value="1"/>
</dbReference>
<dbReference type="CDD" id="cd00148">
    <property type="entry name" value="PROF"/>
    <property type="match status" value="1"/>
</dbReference>
<dbReference type="GO" id="GO:0030036">
    <property type="term" value="P:actin cytoskeleton organization"/>
    <property type="evidence" value="ECO:0007669"/>
    <property type="project" value="InterPro"/>
</dbReference>
<reference evidence="10" key="1">
    <citation type="journal article" date="2021" name="Evol. Appl.">
        <title>The genome of the Pyrenean desman and the effects of bottlenecks and inbreeding on the genomic landscape of an endangered species.</title>
        <authorList>
            <person name="Escoda L."/>
            <person name="Castresana J."/>
        </authorList>
    </citation>
    <scope>NUCLEOTIDE SEQUENCE</scope>
    <source>
        <strain evidence="10">IBE-C5619</strain>
    </source>
</reference>
<evidence type="ECO:0000256" key="3">
    <source>
        <dbReference type="ARBA" id="ARBA00022490"/>
    </source>
</evidence>
<feature type="compositionally biased region" description="Pro residues" evidence="9">
    <location>
        <begin position="76"/>
        <end position="88"/>
    </location>
</feature>
<comment type="subcellular location">
    <subcellularLocation>
        <location evidence="1">Cytoplasm</location>
        <location evidence="1">Cytoskeleton</location>
    </subcellularLocation>
</comment>
<proteinExistence type="inferred from homology"/>
<evidence type="ECO:0000256" key="4">
    <source>
        <dbReference type="ARBA" id="ARBA00022990"/>
    </source>
</evidence>
<keyword evidence="4" id="KW-0007">Acetylation</keyword>
<dbReference type="InterPro" id="IPR048278">
    <property type="entry name" value="PFN"/>
</dbReference>
<dbReference type="AlphaFoldDB" id="A0A8J6DJ42"/>
<evidence type="ECO:0000256" key="6">
    <source>
        <dbReference type="ARBA" id="ARBA00023212"/>
    </source>
</evidence>
<feature type="non-terminal residue" evidence="10">
    <location>
        <position position="367"/>
    </location>
</feature>
<dbReference type="PANTHER" id="PTHR13936">
    <property type="entry name" value="PROFILIN"/>
    <property type="match status" value="1"/>
</dbReference>
<dbReference type="GO" id="GO:0032233">
    <property type="term" value="P:positive regulation of actin filament bundle assembly"/>
    <property type="evidence" value="ECO:0007669"/>
    <property type="project" value="TreeGrafter"/>
</dbReference>
<dbReference type="PRINTS" id="PR01639">
    <property type="entry name" value="PROFILINMAML"/>
</dbReference>
<dbReference type="OrthoDB" id="421374at2759"/>
<keyword evidence="11" id="KW-1185">Reference proteome</keyword>
<dbReference type="Proteomes" id="UP000700334">
    <property type="component" value="Unassembled WGS sequence"/>
</dbReference>
<keyword evidence="3" id="KW-0963">Cytoplasm</keyword>
<feature type="compositionally biased region" description="Gly residues" evidence="9">
    <location>
        <begin position="142"/>
        <end position="152"/>
    </location>
</feature>
<evidence type="ECO:0000313" key="10">
    <source>
        <dbReference type="EMBL" id="KAG8511387.1"/>
    </source>
</evidence>
<dbReference type="GO" id="GO:0005737">
    <property type="term" value="C:cytoplasm"/>
    <property type="evidence" value="ECO:0007669"/>
    <property type="project" value="TreeGrafter"/>
</dbReference>
<feature type="region of interest" description="Disordered" evidence="9">
    <location>
        <begin position="1"/>
        <end position="225"/>
    </location>
</feature>
<feature type="compositionally biased region" description="Low complexity" evidence="9">
    <location>
        <begin position="207"/>
        <end position="216"/>
    </location>
</feature>
<dbReference type="FunFam" id="3.30.450.30:FF:000006">
    <property type="entry name" value="Profilin"/>
    <property type="match status" value="1"/>
</dbReference>
<comment type="caution">
    <text evidence="10">The sequence shown here is derived from an EMBL/GenBank/DDBJ whole genome shotgun (WGS) entry which is preliminary data.</text>
</comment>
<feature type="compositionally biased region" description="Pro residues" evidence="9">
    <location>
        <begin position="161"/>
        <end position="171"/>
    </location>
</feature>
<comment type="similarity">
    <text evidence="2 8">Belongs to the profilin family.</text>
</comment>
<name>A0A8J6DJ42_GALPY</name>
<evidence type="ECO:0000256" key="2">
    <source>
        <dbReference type="ARBA" id="ARBA00010058"/>
    </source>
</evidence>
<keyword evidence="6" id="KW-0206">Cytoskeleton</keyword>